<comment type="similarity">
    <text evidence="4">Belongs to the R-transferase family. Bpt subfamily.</text>
</comment>
<dbReference type="EC" id="2.3.2.29" evidence="4"/>
<feature type="domain" description="N-end aminoacyl transferase N-terminal" evidence="5">
    <location>
        <begin position="17"/>
        <end position="87"/>
    </location>
</feature>
<dbReference type="NCBIfam" id="NF002346">
    <property type="entry name" value="PRK01305.2-3"/>
    <property type="match status" value="1"/>
</dbReference>
<name>A0A841LD40_9SPHN</name>
<dbReference type="AlphaFoldDB" id="A0A841LD40"/>
<dbReference type="NCBIfam" id="NF002343">
    <property type="entry name" value="PRK01305.1-4"/>
    <property type="match status" value="1"/>
</dbReference>
<dbReference type="InterPro" id="IPR017138">
    <property type="entry name" value="Asp_Glu_LeuTrfase"/>
</dbReference>
<protein>
    <recommendedName>
        <fullName evidence="4">Aspartate/glutamate leucyltransferase</fullName>
        <ecNumber evidence="4">2.3.2.29</ecNumber>
    </recommendedName>
</protein>
<dbReference type="PANTHER" id="PTHR21367:SF1">
    <property type="entry name" value="ARGINYL-TRNA--PROTEIN TRANSFERASE 1"/>
    <property type="match status" value="1"/>
</dbReference>
<dbReference type="InterPro" id="IPR016181">
    <property type="entry name" value="Acyl_CoA_acyltransferase"/>
</dbReference>
<dbReference type="SUPFAM" id="SSF55729">
    <property type="entry name" value="Acyl-CoA N-acyltransferases (Nat)"/>
    <property type="match status" value="1"/>
</dbReference>
<dbReference type="GO" id="GO:0005737">
    <property type="term" value="C:cytoplasm"/>
    <property type="evidence" value="ECO:0007669"/>
    <property type="project" value="UniProtKB-SubCell"/>
</dbReference>
<accession>A0A841LD40</accession>
<dbReference type="GO" id="GO:0071596">
    <property type="term" value="P:ubiquitin-dependent protein catabolic process via the N-end rule pathway"/>
    <property type="evidence" value="ECO:0007669"/>
    <property type="project" value="InterPro"/>
</dbReference>
<dbReference type="PIRSF" id="PIRSF037208">
    <property type="entry name" value="ATE_pro_prd"/>
    <property type="match status" value="1"/>
</dbReference>
<keyword evidence="1 4" id="KW-0963">Cytoplasm</keyword>
<dbReference type="GO" id="GO:0004057">
    <property type="term" value="F:arginyl-tRNA--protein transferase activity"/>
    <property type="evidence" value="ECO:0007669"/>
    <property type="project" value="InterPro"/>
</dbReference>
<evidence type="ECO:0000259" key="6">
    <source>
        <dbReference type="Pfam" id="PF04377"/>
    </source>
</evidence>
<dbReference type="HAMAP" id="MF_00689">
    <property type="entry name" value="Bpt"/>
    <property type="match status" value="1"/>
</dbReference>
<feature type="domain" description="N-end rule aminoacyl transferase C-terminal" evidence="6">
    <location>
        <begin position="107"/>
        <end position="235"/>
    </location>
</feature>
<dbReference type="InterPro" id="IPR007472">
    <property type="entry name" value="N-end_Aminoacyl_Trfase_C"/>
</dbReference>
<dbReference type="NCBIfam" id="NF002342">
    <property type="entry name" value="PRK01305.1-3"/>
    <property type="match status" value="1"/>
</dbReference>
<sequence length="253" mass="28660">MTDQTFRFPRFFVTAPSPCPYLPGRSERKVFAELKGSDATDMNEALGRIGFRRSQNVVYRPSCDFCQACISLRVQATAFRPSPSQRKLLRRHADLEVHACEPWATEEQWQLLRRYLGTRHPHGGMTGMDGHDYADMVEQSPVDTVVVEYREPGVDGRPGKLVGACLTDKQSDGLSMIYSFYETEPGARESLGSFIILDHIIRAGRARLPHVYLGYWIKDCARMAYKTRYQPAEILVGGHWQPFARSVGSGLLR</sequence>
<evidence type="ECO:0000313" key="7">
    <source>
        <dbReference type="EMBL" id="MBB6227735.1"/>
    </source>
</evidence>
<evidence type="ECO:0000256" key="1">
    <source>
        <dbReference type="ARBA" id="ARBA00022490"/>
    </source>
</evidence>
<gene>
    <name evidence="4" type="primary">bpt</name>
    <name evidence="7" type="ORF">FHS79_001914</name>
</gene>
<keyword evidence="2 4" id="KW-0808">Transferase</keyword>
<evidence type="ECO:0000313" key="8">
    <source>
        <dbReference type="Proteomes" id="UP000538147"/>
    </source>
</evidence>
<keyword evidence="3 4" id="KW-0012">Acyltransferase</keyword>
<comment type="catalytic activity">
    <reaction evidence="4">
        <text>N-terminal L-aspartyl-[protein] + L-leucyl-tRNA(Leu) = N-terminal L-leucyl-L-aspartyl-[protein] + tRNA(Leu) + H(+)</text>
        <dbReference type="Rhea" id="RHEA:50420"/>
        <dbReference type="Rhea" id="RHEA-COMP:9613"/>
        <dbReference type="Rhea" id="RHEA-COMP:9622"/>
        <dbReference type="Rhea" id="RHEA-COMP:12669"/>
        <dbReference type="Rhea" id="RHEA-COMP:12674"/>
        <dbReference type="ChEBI" id="CHEBI:15378"/>
        <dbReference type="ChEBI" id="CHEBI:64720"/>
        <dbReference type="ChEBI" id="CHEBI:78442"/>
        <dbReference type="ChEBI" id="CHEBI:78494"/>
        <dbReference type="ChEBI" id="CHEBI:133042"/>
        <dbReference type="EC" id="2.3.2.29"/>
    </reaction>
</comment>
<keyword evidence="8" id="KW-1185">Reference proteome</keyword>
<dbReference type="InterPro" id="IPR030700">
    <property type="entry name" value="N-end_Aminoacyl_Trfase"/>
</dbReference>
<dbReference type="InterPro" id="IPR007471">
    <property type="entry name" value="N-end_Aminoacyl_Trfase_N"/>
</dbReference>
<comment type="caution">
    <text evidence="7">The sequence shown here is derived from an EMBL/GenBank/DDBJ whole genome shotgun (WGS) entry which is preliminary data.</text>
</comment>
<dbReference type="GO" id="GO:0008914">
    <property type="term" value="F:leucyl-tRNA--protein transferase activity"/>
    <property type="evidence" value="ECO:0007669"/>
    <property type="project" value="UniProtKB-UniRule"/>
</dbReference>
<dbReference type="EMBL" id="JACIIV010000012">
    <property type="protein sequence ID" value="MBB6227735.1"/>
    <property type="molecule type" value="Genomic_DNA"/>
</dbReference>
<organism evidence="7 8">
    <name type="scientific">Polymorphobacter multimanifer</name>
    <dbReference type="NCBI Taxonomy" id="1070431"/>
    <lineage>
        <taxon>Bacteria</taxon>
        <taxon>Pseudomonadati</taxon>
        <taxon>Pseudomonadota</taxon>
        <taxon>Alphaproteobacteria</taxon>
        <taxon>Sphingomonadales</taxon>
        <taxon>Sphingosinicellaceae</taxon>
        <taxon>Polymorphobacter</taxon>
    </lineage>
</organism>
<comment type="catalytic activity">
    <reaction evidence="4">
        <text>N-terminal L-glutamyl-[protein] + L-leucyl-tRNA(Leu) = N-terminal L-leucyl-L-glutamyl-[protein] + tRNA(Leu) + H(+)</text>
        <dbReference type="Rhea" id="RHEA:50412"/>
        <dbReference type="Rhea" id="RHEA-COMP:9613"/>
        <dbReference type="Rhea" id="RHEA-COMP:9622"/>
        <dbReference type="Rhea" id="RHEA-COMP:12664"/>
        <dbReference type="Rhea" id="RHEA-COMP:12668"/>
        <dbReference type="ChEBI" id="CHEBI:15378"/>
        <dbReference type="ChEBI" id="CHEBI:64721"/>
        <dbReference type="ChEBI" id="CHEBI:78442"/>
        <dbReference type="ChEBI" id="CHEBI:78494"/>
        <dbReference type="ChEBI" id="CHEBI:133041"/>
        <dbReference type="EC" id="2.3.2.29"/>
    </reaction>
</comment>
<evidence type="ECO:0000256" key="4">
    <source>
        <dbReference type="HAMAP-Rule" id="MF_00689"/>
    </source>
</evidence>
<dbReference type="Proteomes" id="UP000538147">
    <property type="component" value="Unassembled WGS sequence"/>
</dbReference>
<dbReference type="RefSeq" id="WP_184198856.1">
    <property type="nucleotide sequence ID" value="NZ_BMOX01000102.1"/>
</dbReference>
<reference evidence="7 8" key="1">
    <citation type="submission" date="2020-08" db="EMBL/GenBank/DDBJ databases">
        <title>Genomic Encyclopedia of Type Strains, Phase IV (KMG-IV): sequencing the most valuable type-strain genomes for metagenomic binning, comparative biology and taxonomic classification.</title>
        <authorList>
            <person name="Goeker M."/>
        </authorList>
    </citation>
    <scope>NUCLEOTIDE SEQUENCE [LARGE SCALE GENOMIC DNA]</scope>
    <source>
        <strain evidence="7 8">DSM 102189</strain>
    </source>
</reference>
<proteinExistence type="inferred from homology"/>
<evidence type="ECO:0000256" key="3">
    <source>
        <dbReference type="ARBA" id="ARBA00023315"/>
    </source>
</evidence>
<dbReference type="Pfam" id="PF04376">
    <property type="entry name" value="ATE_N"/>
    <property type="match status" value="1"/>
</dbReference>
<comment type="function">
    <text evidence="4">Functions in the N-end rule pathway of protein degradation where it conjugates Leu from its aminoacyl-tRNA to the N-termini of proteins containing an N-terminal aspartate or glutamate.</text>
</comment>
<comment type="subcellular location">
    <subcellularLocation>
        <location evidence="4">Cytoplasm</location>
    </subcellularLocation>
</comment>
<dbReference type="PANTHER" id="PTHR21367">
    <property type="entry name" value="ARGININE-TRNA-PROTEIN TRANSFERASE 1"/>
    <property type="match status" value="1"/>
</dbReference>
<evidence type="ECO:0000256" key="2">
    <source>
        <dbReference type="ARBA" id="ARBA00022679"/>
    </source>
</evidence>
<evidence type="ECO:0000259" key="5">
    <source>
        <dbReference type="Pfam" id="PF04376"/>
    </source>
</evidence>
<dbReference type="Pfam" id="PF04377">
    <property type="entry name" value="ATE_C"/>
    <property type="match status" value="1"/>
</dbReference>